<dbReference type="AlphaFoldDB" id="A0AAD5WEB8"/>
<comment type="caution">
    <text evidence="1">The sequence shown here is derived from an EMBL/GenBank/DDBJ whole genome shotgun (WGS) entry which is preliminary data.</text>
</comment>
<dbReference type="Proteomes" id="UP001196413">
    <property type="component" value="Unassembled WGS sequence"/>
</dbReference>
<dbReference type="EMBL" id="JAHQIW010005751">
    <property type="protein sequence ID" value="KAJ1367042.1"/>
    <property type="molecule type" value="Genomic_DNA"/>
</dbReference>
<sequence>MIKWNVCLRSHYHSAHYHPTFDMLLTSLTNSRTFWSSAIYCKFAFKDFTLISRELDTSKDFRKLTKLTDIVFSLKSTLFVQTSAGQYQKILANMEIILTDPFHDIADSYNLDSTGMWSDACGPSEH</sequence>
<gene>
    <name evidence="1" type="ORF">KIN20_027881</name>
</gene>
<protein>
    <submittedName>
        <fullName evidence="1">Uncharacterized protein</fullName>
    </submittedName>
</protein>
<name>A0AAD5WEB8_PARTN</name>
<organism evidence="1 2">
    <name type="scientific">Parelaphostrongylus tenuis</name>
    <name type="common">Meningeal worm</name>
    <dbReference type="NCBI Taxonomy" id="148309"/>
    <lineage>
        <taxon>Eukaryota</taxon>
        <taxon>Metazoa</taxon>
        <taxon>Ecdysozoa</taxon>
        <taxon>Nematoda</taxon>
        <taxon>Chromadorea</taxon>
        <taxon>Rhabditida</taxon>
        <taxon>Rhabditina</taxon>
        <taxon>Rhabditomorpha</taxon>
        <taxon>Strongyloidea</taxon>
        <taxon>Metastrongylidae</taxon>
        <taxon>Parelaphostrongylus</taxon>
    </lineage>
</organism>
<proteinExistence type="predicted"/>
<keyword evidence="2" id="KW-1185">Reference proteome</keyword>
<reference evidence="1" key="1">
    <citation type="submission" date="2021-06" db="EMBL/GenBank/DDBJ databases">
        <title>Parelaphostrongylus tenuis whole genome reference sequence.</title>
        <authorList>
            <person name="Garwood T.J."/>
            <person name="Larsen P.A."/>
            <person name="Fountain-Jones N.M."/>
            <person name="Garbe J.R."/>
            <person name="Macchietto M.G."/>
            <person name="Kania S.A."/>
            <person name="Gerhold R.W."/>
            <person name="Richards J.E."/>
            <person name="Wolf T.M."/>
        </authorList>
    </citation>
    <scope>NUCLEOTIDE SEQUENCE</scope>
    <source>
        <strain evidence="1">MNPRO001-30</strain>
        <tissue evidence="1">Meninges</tissue>
    </source>
</reference>
<evidence type="ECO:0000313" key="1">
    <source>
        <dbReference type="EMBL" id="KAJ1367042.1"/>
    </source>
</evidence>
<evidence type="ECO:0000313" key="2">
    <source>
        <dbReference type="Proteomes" id="UP001196413"/>
    </source>
</evidence>
<accession>A0AAD5WEB8</accession>